<dbReference type="PROSITE" id="PS50088">
    <property type="entry name" value="ANK_REPEAT"/>
    <property type="match status" value="1"/>
</dbReference>
<dbReference type="FunFam" id="3.40.50.40:FF:000001">
    <property type="entry name" value="L-asparaginase 1"/>
    <property type="match status" value="1"/>
</dbReference>
<evidence type="ECO:0000256" key="4">
    <source>
        <dbReference type="PROSITE-ProRule" id="PRU00023"/>
    </source>
</evidence>
<dbReference type="EC" id="3.5.1.1" evidence="1"/>
<dbReference type="Gene3D" id="3.40.50.40">
    <property type="match status" value="1"/>
</dbReference>
<dbReference type="AlphaFoldDB" id="A0AAV7K8A7"/>
<dbReference type="InterPro" id="IPR040919">
    <property type="entry name" value="Asparaginase_C"/>
</dbReference>
<feature type="domain" description="Asparaginase/glutaminase C-terminal" evidence="7">
    <location>
        <begin position="456"/>
        <end position="565"/>
    </location>
</feature>
<keyword evidence="3" id="KW-0378">Hydrolase</keyword>
<evidence type="ECO:0000259" key="7">
    <source>
        <dbReference type="Pfam" id="PF17763"/>
    </source>
</evidence>
<keyword evidence="2" id="KW-0677">Repeat</keyword>
<dbReference type="GO" id="GO:0009066">
    <property type="term" value="P:aspartate family amino acid metabolic process"/>
    <property type="evidence" value="ECO:0007669"/>
    <property type="project" value="UniProtKB-ARBA"/>
</dbReference>
<feature type="domain" description="L-asparaginase N-terminal" evidence="6">
    <location>
        <begin position="392"/>
        <end position="435"/>
    </location>
</feature>
<dbReference type="PANTHER" id="PTHR11707">
    <property type="entry name" value="L-ASPARAGINASE"/>
    <property type="match status" value="1"/>
</dbReference>
<dbReference type="PROSITE" id="PS51125">
    <property type="entry name" value="NHL"/>
    <property type="match status" value="1"/>
</dbReference>
<dbReference type="Pfam" id="PF01436">
    <property type="entry name" value="NHL"/>
    <property type="match status" value="1"/>
</dbReference>
<dbReference type="PIRSF" id="PIRSF001220">
    <property type="entry name" value="L-ASNase_gatD"/>
    <property type="match status" value="1"/>
</dbReference>
<accession>A0AAV7K8A7</accession>
<dbReference type="InterPro" id="IPR036770">
    <property type="entry name" value="Ankyrin_rpt-contain_sf"/>
</dbReference>
<name>A0AAV7K8A7_9METZ</name>
<dbReference type="PROSITE" id="PS51732">
    <property type="entry name" value="ASN_GLN_ASE_3"/>
    <property type="match status" value="1"/>
</dbReference>
<evidence type="ECO:0000259" key="6">
    <source>
        <dbReference type="Pfam" id="PF00710"/>
    </source>
</evidence>
<dbReference type="InterPro" id="IPR002110">
    <property type="entry name" value="Ankyrin_rpt"/>
</dbReference>
<dbReference type="SUPFAM" id="SSF63829">
    <property type="entry name" value="Calcium-dependent phosphotriesterase"/>
    <property type="match status" value="1"/>
</dbReference>
<evidence type="ECO:0000256" key="2">
    <source>
        <dbReference type="ARBA" id="ARBA00022737"/>
    </source>
</evidence>
<evidence type="ECO:0000256" key="3">
    <source>
        <dbReference type="ARBA" id="ARBA00022801"/>
    </source>
</evidence>
<dbReference type="SUPFAM" id="SSF48403">
    <property type="entry name" value="Ankyrin repeat"/>
    <property type="match status" value="1"/>
</dbReference>
<dbReference type="SUPFAM" id="SSF53774">
    <property type="entry name" value="Glutaminase/Asparaginase"/>
    <property type="match status" value="1"/>
</dbReference>
<dbReference type="PROSITE" id="PS50297">
    <property type="entry name" value="ANK_REP_REGION"/>
    <property type="match status" value="1"/>
</dbReference>
<dbReference type="InterPro" id="IPR006034">
    <property type="entry name" value="Asparaginase/glutaminase-like"/>
</dbReference>
<sequence>MAEAATITFVAIENEIIQTIDSLIDILRLRKKELLDNLEQIRNKYCTQSDEFATNISELKAYQEKLKRNSEKSNAIMKIQDHTLQNINSEIKQLNNFVALPSLHFAHSLGEIKQSIDSMEIVETCLDLTEGRPPYTSIGKEGKKEGRFNFPVRLTIDEVNNKILIVDRHNARVQVFSILGKFCDSFGSKQLKNPMGIGLGPDSILVTDSHHHCIFKYNRFAYNYVSHIGGLGHIEGMLDYPTCVETDKAGDVFVGELNNWRVSRFSSDLKFRSTLCNRKCQPSQLRLMDDHFLVMSTTPLGIFMFSYGNILLQQLPIQIHQTSDISGYNLCHSFFVSKEGLIFVPNLANHCIDVRTKNGSLVKRFGKRGKGKGEINFPFDLCVTEDGRIISLYCCNKLLRGNRATKLSANGFEAFSSPNAPPIAVKGTQLKIEWDIIHRNTELEKFRVHTDMNACVAILRIYPGISAQVVKNFLQPPLQGVVLLTFGTGNLPSYLREEIESACMRDIIIVNISQCINGPVTDTYVLAKKLYAAGALCGHDMTPEAALTKLIYLFGKGYSTQQIRKFIPANLRGELSCYSQANEKETSNKLLKAMAEHLSINSKQELLMLRNVLIPPILCAAAKDGDMDMLRSNLGDLESTYSYNLVNTADYDRRTALHIAVSEGHYEVVECLLKLGASVHQTDRWDQNPLRCAIEYKQLTIIELLKQAGAHLNENESTIGIQTCKAVGESNIDILKAWRLAGATLEEADYSGCTPMQLARKLHDTKIIEYLESTLE</sequence>
<dbReference type="Gene3D" id="1.25.40.20">
    <property type="entry name" value="Ankyrin repeat-containing domain"/>
    <property type="match status" value="1"/>
</dbReference>
<dbReference type="InterPro" id="IPR001258">
    <property type="entry name" value="NHL_repeat"/>
</dbReference>
<evidence type="ECO:0000313" key="8">
    <source>
        <dbReference type="EMBL" id="KAI6657434.1"/>
    </source>
</evidence>
<gene>
    <name evidence="8" type="ORF">LOD99_180</name>
</gene>
<evidence type="ECO:0000256" key="5">
    <source>
        <dbReference type="PROSITE-ProRule" id="PRU00504"/>
    </source>
</evidence>
<evidence type="ECO:0000256" key="1">
    <source>
        <dbReference type="ARBA" id="ARBA00012920"/>
    </source>
</evidence>
<dbReference type="InterPro" id="IPR011042">
    <property type="entry name" value="6-blade_b-propeller_TolB-like"/>
</dbReference>
<dbReference type="PIRSF" id="PIRSF500176">
    <property type="entry name" value="L_ASNase"/>
    <property type="match status" value="1"/>
</dbReference>
<dbReference type="Gene3D" id="2.120.10.30">
    <property type="entry name" value="TolB, C-terminal domain"/>
    <property type="match status" value="2"/>
</dbReference>
<dbReference type="Pfam" id="PF00710">
    <property type="entry name" value="Asparaginase"/>
    <property type="match status" value="1"/>
</dbReference>
<dbReference type="Gene3D" id="3.40.50.1170">
    <property type="entry name" value="L-asparaginase, N-terminal domain"/>
    <property type="match status" value="1"/>
</dbReference>
<dbReference type="SMART" id="SM00248">
    <property type="entry name" value="ANK"/>
    <property type="match status" value="2"/>
</dbReference>
<dbReference type="Pfam" id="PF12796">
    <property type="entry name" value="Ank_2"/>
    <property type="match status" value="1"/>
</dbReference>
<evidence type="ECO:0000313" key="9">
    <source>
        <dbReference type="Proteomes" id="UP001165289"/>
    </source>
</evidence>
<dbReference type="GO" id="GO:0004067">
    <property type="term" value="F:asparaginase activity"/>
    <property type="evidence" value="ECO:0007669"/>
    <property type="project" value="UniProtKB-UniRule"/>
</dbReference>
<dbReference type="Proteomes" id="UP001165289">
    <property type="component" value="Unassembled WGS sequence"/>
</dbReference>
<keyword evidence="4" id="KW-0040">ANK repeat</keyword>
<dbReference type="EMBL" id="JAKMXF010000111">
    <property type="protein sequence ID" value="KAI6657434.1"/>
    <property type="molecule type" value="Genomic_DNA"/>
</dbReference>
<dbReference type="InterPro" id="IPR027474">
    <property type="entry name" value="L-asparaginase_N"/>
</dbReference>
<dbReference type="InterPro" id="IPR036152">
    <property type="entry name" value="Asp/glu_Ase-like_sf"/>
</dbReference>
<proteinExistence type="predicted"/>
<dbReference type="Pfam" id="PF17763">
    <property type="entry name" value="Asparaginase_C"/>
    <property type="match status" value="1"/>
</dbReference>
<dbReference type="CDD" id="cd05819">
    <property type="entry name" value="NHL"/>
    <property type="match status" value="1"/>
</dbReference>
<dbReference type="PANTHER" id="PTHR11707:SF28">
    <property type="entry name" value="60 KDA LYSOPHOSPHOLIPASE"/>
    <property type="match status" value="1"/>
</dbReference>
<dbReference type="InterPro" id="IPR037152">
    <property type="entry name" value="L-asparaginase_N_sf"/>
</dbReference>
<comment type="caution">
    <text evidence="8">The sequence shown here is derived from an EMBL/GenBank/DDBJ whole genome shotgun (WGS) entry which is preliminary data.</text>
</comment>
<feature type="repeat" description="NHL" evidence="5">
    <location>
        <begin position="136"/>
        <end position="179"/>
    </location>
</feature>
<dbReference type="InterPro" id="IPR027473">
    <property type="entry name" value="L-asparaginase_C"/>
</dbReference>
<protein>
    <recommendedName>
        <fullName evidence="1">asparaginase</fullName>
        <ecNumber evidence="1">3.5.1.1</ecNumber>
    </recommendedName>
</protein>
<reference evidence="8 9" key="1">
    <citation type="journal article" date="2023" name="BMC Biol.">
        <title>The compact genome of the sponge Oopsacas minuta (Hexactinellida) is lacking key metazoan core genes.</title>
        <authorList>
            <person name="Santini S."/>
            <person name="Schenkelaars Q."/>
            <person name="Jourda C."/>
            <person name="Duchesne M."/>
            <person name="Belahbib H."/>
            <person name="Rocher C."/>
            <person name="Selva M."/>
            <person name="Riesgo A."/>
            <person name="Vervoort M."/>
            <person name="Leys S.P."/>
            <person name="Kodjabachian L."/>
            <person name="Le Bivic A."/>
            <person name="Borchiellini C."/>
            <person name="Claverie J.M."/>
            <person name="Renard E."/>
        </authorList>
    </citation>
    <scope>NUCLEOTIDE SEQUENCE [LARGE SCALE GENOMIC DNA]</scope>
    <source>
        <strain evidence="8">SPO-2</strain>
    </source>
</reference>
<organism evidence="8 9">
    <name type="scientific">Oopsacas minuta</name>
    <dbReference type="NCBI Taxonomy" id="111878"/>
    <lineage>
        <taxon>Eukaryota</taxon>
        <taxon>Metazoa</taxon>
        <taxon>Porifera</taxon>
        <taxon>Hexactinellida</taxon>
        <taxon>Hexasterophora</taxon>
        <taxon>Lyssacinosida</taxon>
        <taxon>Leucopsacidae</taxon>
        <taxon>Oopsacas</taxon>
    </lineage>
</organism>
<keyword evidence="9" id="KW-1185">Reference proteome</keyword>
<feature type="repeat" description="ANK" evidence="4">
    <location>
        <begin position="652"/>
        <end position="684"/>
    </location>
</feature>
<dbReference type="SMART" id="SM00870">
    <property type="entry name" value="Asparaginase"/>
    <property type="match status" value="1"/>
</dbReference>